<evidence type="ECO:0000313" key="4">
    <source>
        <dbReference type="Proteomes" id="UP000295431"/>
    </source>
</evidence>
<comment type="caution">
    <text evidence="3">The sequence shown here is derived from an EMBL/GenBank/DDBJ whole genome shotgun (WGS) entry which is preliminary data.</text>
</comment>
<comment type="similarity">
    <text evidence="1">Belongs to the short-chain dehydrogenases/reductases (SDR) family.</text>
</comment>
<dbReference type="GO" id="GO:0016491">
    <property type="term" value="F:oxidoreductase activity"/>
    <property type="evidence" value="ECO:0007669"/>
    <property type="project" value="UniProtKB-KW"/>
</dbReference>
<dbReference type="EMBL" id="SMJW01000072">
    <property type="protein sequence ID" value="TDC15076.1"/>
    <property type="molecule type" value="Genomic_DNA"/>
</dbReference>
<sequence>MFYLGGSMSTTTAPAPAPVHSPLPRSLAGRTAVILGGSSGIGLAAAGLLASVGARILLVGRDEGRLESAVARVTAAGAHADAAAAPAEVRGMPADVTDGEAMEEVFERAGSVHHVLMTAAYLSGLGPVTELTRDAAQAGVAAPVQAVLGVVRAAVPRMAAGGSITLSSGVLVPRPQPGMAVPISAAGAIETLARALAVELAPARLRVNAVRYGAIDTPLLRGRFGAAGADVDAVIAEAGAAMPLGRFGTAEEAASAALFLMANPYMSGEVLTMDGGQSLV</sequence>
<keyword evidence="2" id="KW-0560">Oxidoreductase</keyword>
<dbReference type="PANTHER" id="PTHR43477">
    <property type="entry name" value="DIHYDROANTICAPSIN 7-DEHYDROGENASE"/>
    <property type="match status" value="1"/>
</dbReference>
<dbReference type="PANTHER" id="PTHR43477:SF1">
    <property type="entry name" value="DIHYDROANTICAPSIN 7-DEHYDROGENASE"/>
    <property type="match status" value="1"/>
</dbReference>
<name>A0A4V2XMP3_9ACTN</name>
<protein>
    <submittedName>
        <fullName evidence="3">SDR family oxidoreductase</fullName>
    </submittedName>
</protein>
<accession>A0A4V2XMP3</accession>
<dbReference type="SUPFAM" id="SSF51735">
    <property type="entry name" value="NAD(P)-binding Rossmann-fold domains"/>
    <property type="match status" value="1"/>
</dbReference>
<reference evidence="3 4" key="1">
    <citation type="submission" date="2019-03" db="EMBL/GenBank/DDBJ databases">
        <title>Draft genome sequences of novel Actinobacteria.</title>
        <authorList>
            <person name="Sahin N."/>
            <person name="Ay H."/>
            <person name="Saygin H."/>
        </authorList>
    </citation>
    <scope>NUCLEOTIDE SEQUENCE [LARGE SCALE GENOMIC DNA]</scope>
    <source>
        <strain evidence="3 4">DSM 45347</strain>
    </source>
</reference>
<evidence type="ECO:0000256" key="1">
    <source>
        <dbReference type="ARBA" id="ARBA00006484"/>
    </source>
</evidence>
<organism evidence="3 4">
    <name type="scientific">Actinomadura bangladeshensis</name>
    <dbReference type="NCBI Taxonomy" id="453573"/>
    <lineage>
        <taxon>Bacteria</taxon>
        <taxon>Bacillati</taxon>
        <taxon>Actinomycetota</taxon>
        <taxon>Actinomycetes</taxon>
        <taxon>Streptosporangiales</taxon>
        <taxon>Thermomonosporaceae</taxon>
        <taxon>Actinomadura</taxon>
    </lineage>
</organism>
<dbReference type="Proteomes" id="UP000295431">
    <property type="component" value="Unassembled WGS sequence"/>
</dbReference>
<dbReference type="Pfam" id="PF13561">
    <property type="entry name" value="adh_short_C2"/>
    <property type="match status" value="1"/>
</dbReference>
<evidence type="ECO:0000256" key="2">
    <source>
        <dbReference type="ARBA" id="ARBA00023002"/>
    </source>
</evidence>
<dbReference type="Gene3D" id="3.40.50.720">
    <property type="entry name" value="NAD(P)-binding Rossmann-like Domain"/>
    <property type="match status" value="1"/>
</dbReference>
<dbReference type="AlphaFoldDB" id="A0A4V2XMP3"/>
<dbReference type="PRINTS" id="PR00081">
    <property type="entry name" value="GDHRDH"/>
</dbReference>
<dbReference type="InterPro" id="IPR002347">
    <property type="entry name" value="SDR_fam"/>
</dbReference>
<dbReference type="InterPro" id="IPR036291">
    <property type="entry name" value="NAD(P)-bd_dom_sf"/>
</dbReference>
<evidence type="ECO:0000313" key="3">
    <source>
        <dbReference type="EMBL" id="TDC15076.1"/>
    </source>
</evidence>
<dbReference type="InterPro" id="IPR051122">
    <property type="entry name" value="SDR_DHRS6-like"/>
</dbReference>
<proteinExistence type="inferred from homology"/>
<keyword evidence="4" id="KW-1185">Reference proteome</keyword>
<gene>
    <name evidence="3" type="ORF">E1284_16250</name>
</gene>
<dbReference type="OrthoDB" id="9806974at2"/>